<dbReference type="Proteomes" id="UP001142810">
    <property type="component" value="Unassembled WGS sequence"/>
</dbReference>
<dbReference type="RefSeq" id="WP_265617555.1">
    <property type="nucleotide sequence ID" value="NZ_JAPFRD010000010.1"/>
</dbReference>
<sequence length="94" mass="10396">MKKLLLASISVVAFASAAVNATEKHPDIHYQNLNTMAYQAIDLGSIKPVIELTETIQVQVDKAFAAEMSPVNKDALLVKNASRKMRKITRIRSE</sequence>
<dbReference type="EMBL" id="JAPFRD010000010">
    <property type="protein sequence ID" value="MCW8108820.1"/>
    <property type="molecule type" value="Genomic_DNA"/>
</dbReference>
<protein>
    <submittedName>
        <fullName evidence="2">Uncharacterized protein</fullName>
    </submittedName>
</protein>
<evidence type="ECO:0000313" key="2">
    <source>
        <dbReference type="EMBL" id="MCW8108820.1"/>
    </source>
</evidence>
<proteinExistence type="predicted"/>
<name>A0ABT3P7S0_9ALTE</name>
<reference evidence="2" key="1">
    <citation type="submission" date="2022-11" db="EMBL/GenBank/DDBJ databases">
        <title>Alteromonas sp. nov., isolated from sea water of the Qingdao.</title>
        <authorList>
            <person name="Wang Q."/>
        </authorList>
    </citation>
    <scope>NUCLEOTIDE SEQUENCE</scope>
    <source>
        <strain evidence="2">ASW11-7</strain>
    </source>
</reference>
<evidence type="ECO:0000256" key="1">
    <source>
        <dbReference type="SAM" id="SignalP"/>
    </source>
</evidence>
<feature type="signal peptide" evidence="1">
    <location>
        <begin position="1"/>
        <end position="21"/>
    </location>
</feature>
<keyword evidence="3" id="KW-1185">Reference proteome</keyword>
<feature type="chain" id="PRO_5046429132" evidence="1">
    <location>
        <begin position="22"/>
        <end position="94"/>
    </location>
</feature>
<comment type="caution">
    <text evidence="2">The sequence shown here is derived from an EMBL/GenBank/DDBJ whole genome shotgun (WGS) entry which is preliminary data.</text>
</comment>
<accession>A0ABT3P7S0</accession>
<organism evidence="2 3">
    <name type="scientific">Alteromonas aquimaris</name>
    <dbReference type="NCBI Taxonomy" id="2998417"/>
    <lineage>
        <taxon>Bacteria</taxon>
        <taxon>Pseudomonadati</taxon>
        <taxon>Pseudomonadota</taxon>
        <taxon>Gammaproteobacteria</taxon>
        <taxon>Alteromonadales</taxon>
        <taxon>Alteromonadaceae</taxon>
        <taxon>Alteromonas/Salinimonas group</taxon>
        <taxon>Alteromonas</taxon>
    </lineage>
</organism>
<evidence type="ECO:0000313" key="3">
    <source>
        <dbReference type="Proteomes" id="UP001142810"/>
    </source>
</evidence>
<gene>
    <name evidence="2" type="ORF">OPS25_09975</name>
</gene>
<keyword evidence="1" id="KW-0732">Signal</keyword>